<keyword evidence="4" id="KW-0443">Lipid metabolism</keyword>
<dbReference type="NCBIfam" id="NF004837">
    <property type="entry name" value="PRK06187.1"/>
    <property type="match status" value="1"/>
</dbReference>
<dbReference type="InterPro" id="IPR045851">
    <property type="entry name" value="AMP-bd_C_sf"/>
</dbReference>
<comment type="catalytic activity">
    <reaction evidence="5">
        <text>3-(methylsulfanyl)propanoate + ATP + CoA = 3-(methylsulfanyl)propanoyl-CoA + AMP + diphosphate</text>
        <dbReference type="Rhea" id="RHEA:43052"/>
        <dbReference type="ChEBI" id="CHEBI:30616"/>
        <dbReference type="ChEBI" id="CHEBI:33019"/>
        <dbReference type="ChEBI" id="CHEBI:49016"/>
        <dbReference type="ChEBI" id="CHEBI:57287"/>
        <dbReference type="ChEBI" id="CHEBI:82815"/>
        <dbReference type="ChEBI" id="CHEBI:456215"/>
        <dbReference type="EC" id="6.2.1.44"/>
    </reaction>
    <physiologicalReaction direction="left-to-right" evidence="5">
        <dbReference type="Rhea" id="RHEA:43053"/>
    </physiologicalReaction>
</comment>
<dbReference type="OrthoDB" id="9803968at2"/>
<dbReference type="Pfam" id="PF00501">
    <property type="entry name" value="AMP-binding"/>
    <property type="match status" value="1"/>
</dbReference>
<dbReference type="RefSeq" id="WP_155447237.1">
    <property type="nucleotide sequence ID" value="NZ_JAOQNR010000007.1"/>
</dbReference>
<sequence length="535" mass="57555">MLGLMQRRELLISSIIVHAARHHGEAGVISRRKNGALVGASYADIELRARKLMGVLRDLGVQFGDRVATLAMNSDRHLELYYAISGMGAICHTINPRLSVDDIGYILDHAEDGVLFVDPGFLPLAKGAAVRTPSLRAIVVLGEEAEIGTCNPPHGKAVYAYETLMSQAAAAPDWPEFDENTASGLCYTSGTTGRPKGVLYSHRSSLLHAFGVCMPDGIGLRATDRVLPVVPMFHVNAWGLPYAAPMVGATLLMPGRQLDPVSVLRLMNEERADLAVGVPTVWSALLAHVRATGARFDTLKRIMSGGAALPLALVEGFEKFGVEAMQGWGMTETSPLVTANRPKPATVDAPADHACKQGRVLFGSDLRIMGAEGESPWDGKTPGEVSCRGHWIASGYFRHQDNILTRDGWLPTGDVGVIDRDGFLKLTDRTKDLIKSGGEWISSIELENIAASHPDVAEAAAIAVPDAIWGERPLVIVVPREGRAPTPEAIRTFFEGKVAKYAVPDRVAITDALPHGATGKLLKTELRRIYLAPKA</sequence>
<protein>
    <recommendedName>
        <fullName evidence="7">3-methylmercaptopropionyl-CoA ligase</fullName>
        <ecNumber evidence="6">6.2.1.44</ecNumber>
    </recommendedName>
</protein>
<dbReference type="GO" id="GO:0016874">
    <property type="term" value="F:ligase activity"/>
    <property type="evidence" value="ECO:0007669"/>
    <property type="project" value="UniProtKB-KW"/>
</dbReference>
<organism evidence="10 11">
    <name type="scientific">Rhodoblastus acidophilus</name>
    <name type="common">Rhodopseudomonas acidophila</name>
    <dbReference type="NCBI Taxonomy" id="1074"/>
    <lineage>
        <taxon>Bacteria</taxon>
        <taxon>Pseudomonadati</taxon>
        <taxon>Pseudomonadota</taxon>
        <taxon>Alphaproteobacteria</taxon>
        <taxon>Hyphomicrobiales</taxon>
        <taxon>Rhodoblastaceae</taxon>
        <taxon>Rhodoblastus</taxon>
    </lineage>
</organism>
<feature type="domain" description="AMP-binding enzyme C-terminal" evidence="9">
    <location>
        <begin position="445"/>
        <end position="520"/>
    </location>
</feature>
<dbReference type="PANTHER" id="PTHR43859:SF4">
    <property type="entry name" value="BUTANOATE--COA LIGASE AAE1-RELATED"/>
    <property type="match status" value="1"/>
</dbReference>
<dbReference type="InterPro" id="IPR042099">
    <property type="entry name" value="ANL_N_sf"/>
</dbReference>
<evidence type="ECO:0000256" key="4">
    <source>
        <dbReference type="ARBA" id="ARBA00023098"/>
    </source>
</evidence>
<dbReference type="InterPro" id="IPR020845">
    <property type="entry name" value="AMP-binding_CS"/>
</dbReference>
<evidence type="ECO:0000256" key="7">
    <source>
        <dbReference type="ARBA" id="ARBA00067668"/>
    </source>
</evidence>
<evidence type="ECO:0000256" key="6">
    <source>
        <dbReference type="ARBA" id="ARBA00066616"/>
    </source>
</evidence>
<dbReference type="Gene3D" id="3.40.50.12780">
    <property type="entry name" value="N-terminal domain of ligase-like"/>
    <property type="match status" value="1"/>
</dbReference>
<feature type="domain" description="AMP-dependent synthetase/ligase" evidence="8">
    <location>
        <begin position="38"/>
        <end position="397"/>
    </location>
</feature>
<evidence type="ECO:0000313" key="10">
    <source>
        <dbReference type="EMBL" id="MTV32547.1"/>
    </source>
</evidence>
<dbReference type="EMBL" id="WNKS01000018">
    <property type="protein sequence ID" value="MTV32547.1"/>
    <property type="molecule type" value="Genomic_DNA"/>
</dbReference>
<dbReference type="EC" id="6.2.1.44" evidence="6"/>
<evidence type="ECO:0000259" key="8">
    <source>
        <dbReference type="Pfam" id="PF00501"/>
    </source>
</evidence>
<dbReference type="AlphaFoldDB" id="A0A6N8DQ76"/>
<evidence type="ECO:0000313" key="11">
    <source>
        <dbReference type="Proteomes" id="UP000439113"/>
    </source>
</evidence>
<name>A0A6N8DQ76_RHOAC</name>
<comment type="caution">
    <text evidence="10">The sequence shown here is derived from an EMBL/GenBank/DDBJ whole genome shotgun (WGS) entry which is preliminary data.</text>
</comment>
<dbReference type="Pfam" id="PF13193">
    <property type="entry name" value="AMP-binding_C"/>
    <property type="match status" value="1"/>
</dbReference>
<accession>A0A6N8DQ76</accession>
<dbReference type="SUPFAM" id="SSF56801">
    <property type="entry name" value="Acetyl-CoA synthetase-like"/>
    <property type="match status" value="1"/>
</dbReference>
<dbReference type="InterPro" id="IPR025110">
    <property type="entry name" value="AMP-bd_C"/>
</dbReference>
<dbReference type="PROSITE" id="PS00455">
    <property type="entry name" value="AMP_BINDING"/>
    <property type="match status" value="1"/>
</dbReference>
<evidence type="ECO:0000256" key="2">
    <source>
        <dbReference type="ARBA" id="ARBA00022598"/>
    </source>
</evidence>
<dbReference type="Proteomes" id="UP000439113">
    <property type="component" value="Unassembled WGS sequence"/>
</dbReference>
<proteinExistence type="inferred from homology"/>
<evidence type="ECO:0000256" key="1">
    <source>
        <dbReference type="ARBA" id="ARBA00006432"/>
    </source>
</evidence>
<evidence type="ECO:0000259" key="9">
    <source>
        <dbReference type="Pfam" id="PF13193"/>
    </source>
</evidence>
<dbReference type="Gene3D" id="3.30.300.30">
    <property type="match status" value="1"/>
</dbReference>
<dbReference type="CDD" id="cd12119">
    <property type="entry name" value="ttLC_FACS_AlkK_like"/>
    <property type="match status" value="1"/>
</dbReference>
<dbReference type="GO" id="GO:0006631">
    <property type="term" value="P:fatty acid metabolic process"/>
    <property type="evidence" value="ECO:0007669"/>
    <property type="project" value="UniProtKB-KW"/>
</dbReference>
<keyword evidence="2 10" id="KW-0436">Ligase</keyword>
<evidence type="ECO:0000256" key="5">
    <source>
        <dbReference type="ARBA" id="ARBA00051915"/>
    </source>
</evidence>
<dbReference type="PANTHER" id="PTHR43859">
    <property type="entry name" value="ACYL-ACTIVATING ENZYME"/>
    <property type="match status" value="1"/>
</dbReference>
<keyword evidence="3" id="KW-0276">Fatty acid metabolism</keyword>
<gene>
    <name evidence="10" type="ORF">GJ654_16295</name>
</gene>
<dbReference type="InterPro" id="IPR000873">
    <property type="entry name" value="AMP-dep_synth/lig_dom"/>
</dbReference>
<comment type="similarity">
    <text evidence="1">Belongs to the ATP-dependent AMP-binding enzyme family.</text>
</comment>
<evidence type="ECO:0000256" key="3">
    <source>
        <dbReference type="ARBA" id="ARBA00022832"/>
    </source>
</evidence>
<dbReference type="FunFam" id="3.30.300.30:FF:000008">
    <property type="entry name" value="2,3-dihydroxybenzoate-AMP ligase"/>
    <property type="match status" value="1"/>
</dbReference>
<reference evidence="10 11" key="1">
    <citation type="submission" date="2019-11" db="EMBL/GenBank/DDBJ databases">
        <title>Whole-genome sequence of a Rhodoblastus acidophilus DSM 142.</title>
        <authorList>
            <person name="Kyndt J.A."/>
            <person name="Meyer T.E."/>
        </authorList>
    </citation>
    <scope>NUCLEOTIDE SEQUENCE [LARGE SCALE GENOMIC DNA]</scope>
    <source>
        <strain evidence="10 11">DSM 142</strain>
    </source>
</reference>